<dbReference type="Proteomes" id="UP000682733">
    <property type="component" value="Unassembled WGS sequence"/>
</dbReference>
<sequence>MITTLPAKRRELFASDRLTKEEYEREANIVAILNLEDYMAQKTITEISYDLAINHSQTAMNISTRTSGENTADLNFGWEMRESTVILCSFRLLFLDHNNLTV</sequence>
<dbReference type="EMBL" id="CAJOBA010034414">
    <property type="protein sequence ID" value="CAF3984833.1"/>
    <property type="molecule type" value="Genomic_DNA"/>
</dbReference>
<dbReference type="EMBL" id="CAJNOK010012890">
    <property type="protein sequence ID" value="CAF1173589.1"/>
    <property type="molecule type" value="Genomic_DNA"/>
</dbReference>
<proteinExistence type="predicted"/>
<reference evidence="3" key="1">
    <citation type="submission" date="2021-02" db="EMBL/GenBank/DDBJ databases">
        <authorList>
            <person name="Nowell W R."/>
        </authorList>
    </citation>
    <scope>NUCLEOTIDE SEQUENCE</scope>
</reference>
<comment type="caution">
    <text evidence="3">The sequence shown here is derived from an EMBL/GenBank/DDBJ whole genome shotgun (WGS) entry which is preliminary data.</text>
</comment>
<name>A0A8S2XB78_9BILA</name>
<gene>
    <name evidence="1" type="ORF">OVA965_LOCUS22698</name>
    <name evidence="3" type="ORF">SRO942_LOCUS44104</name>
    <name evidence="2" type="ORF">TMI583_LOCUS23412</name>
</gene>
<dbReference type="EMBL" id="CAJOBC010103528">
    <property type="protein sequence ID" value="CAF4486543.1"/>
    <property type="molecule type" value="Genomic_DNA"/>
</dbReference>
<protein>
    <submittedName>
        <fullName evidence="3">Uncharacterized protein</fullName>
    </submittedName>
</protein>
<evidence type="ECO:0000313" key="4">
    <source>
        <dbReference type="Proteomes" id="UP000681722"/>
    </source>
</evidence>
<evidence type="ECO:0000313" key="3">
    <source>
        <dbReference type="EMBL" id="CAF4486543.1"/>
    </source>
</evidence>
<feature type="non-terminal residue" evidence="3">
    <location>
        <position position="102"/>
    </location>
</feature>
<evidence type="ECO:0000313" key="2">
    <source>
        <dbReference type="EMBL" id="CAF3984833.1"/>
    </source>
</evidence>
<dbReference type="Proteomes" id="UP000681722">
    <property type="component" value="Unassembled WGS sequence"/>
</dbReference>
<dbReference type="Proteomes" id="UP000677228">
    <property type="component" value="Unassembled WGS sequence"/>
</dbReference>
<accession>A0A8S2XB78</accession>
<dbReference type="AlphaFoldDB" id="A0A8S2XB78"/>
<organism evidence="3 4">
    <name type="scientific">Didymodactylos carnosus</name>
    <dbReference type="NCBI Taxonomy" id="1234261"/>
    <lineage>
        <taxon>Eukaryota</taxon>
        <taxon>Metazoa</taxon>
        <taxon>Spiralia</taxon>
        <taxon>Gnathifera</taxon>
        <taxon>Rotifera</taxon>
        <taxon>Eurotatoria</taxon>
        <taxon>Bdelloidea</taxon>
        <taxon>Philodinida</taxon>
        <taxon>Philodinidae</taxon>
        <taxon>Didymodactylos</taxon>
    </lineage>
</organism>
<evidence type="ECO:0000313" key="1">
    <source>
        <dbReference type="EMBL" id="CAF1173589.1"/>
    </source>
</evidence>